<evidence type="ECO:0000313" key="3">
    <source>
        <dbReference type="Proteomes" id="UP000199679"/>
    </source>
</evidence>
<dbReference type="AlphaFoldDB" id="A0A1H2AQ03"/>
<dbReference type="EMBL" id="LT629740">
    <property type="protein sequence ID" value="SDT47656.1"/>
    <property type="molecule type" value="Genomic_DNA"/>
</dbReference>
<gene>
    <name evidence="2" type="ORF">SAMN05216490_3635</name>
</gene>
<dbReference type="RefSeq" id="WP_091376103.1">
    <property type="nucleotide sequence ID" value="NZ_LT629740.1"/>
</dbReference>
<organism evidence="2 3">
    <name type="scientific">Mucilaginibacter mallensis</name>
    <dbReference type="NCBI Taxonomy" id="652787"/>
    <lineage>
        <taxon>Bacteria</taxon>
        <taxon>Pseudomonadati</taxon>
        <taxon>Bacteroidota</taxon>
        <taxon>Sphingobacteriia</taxon>
        <taxon>Sphingobacteriales</taxon>
        <taxon>Sphingobacteriaceae</taxon>
        <taxon>Mucilaginibacter</taxon>
    </lineage>
</organism>
<evidence type="ECO:0000313" key="2">
    <source>
        <dbReference type="EMBL" id="SDT47656.1"/>
    </source>
</evidence>
<proteinExistence type="predicted"/>
<dbReference type="Proteomes" id="UP000199679">
    <property type="component" value="Chromosome I"/>
</dbReference>
<feature type="compositionally biased region" description="Basic and acidic residues" evidence="1">
    <location>
        <begin position="1"/>
        <end position="10"/>
    </location>
</feature>
<feature type="compositionally biased region" description="Polar residues" evidence="1">
    <location>
        <begin position="11"/>
        <end position="20"/>
    </location>
</feature>
<keyword evidence="3" id="KW-1185">Reference proteome</keyword>
<dbReference type="OrthoDB" id="799897at2"/>
<evidence type="ECO:0000256" key="1">
    <source>
        <dbReference type="SAM" id="MobiDB-lite"/>
    </source>
</evidence>
<sequence length="75" mass="8386">MTIRDTKQIGKQDNVNNNKGSYLTKENWEVMKPFVHFSAKALLAVGSTLYAVVRLIPKAIAHKSEDGKSDKVIKI</sequence>
<accession>A0A1H2AQ03</accession>
<name>A0A1H2AQ03_MUCMA</name>
<reference evidence="2 3" key="1">
    <citation type="submission" date="2016-10" db="EMBL/GenBank/DDBJ databases">
        <authorList>
            <person name="de Groot N.N."/>
        </authorList>
    </citation>
    <scope>NUCLEOTIDE SEQUENCE [LARGE SCALE GENOMIC DNA]</scope>
    <source>
        <strain evidence="2 3">MP1X4</strain>
    </source>
</reference>
<feature type="region of interest" description="Disordered" evidence="1">
    <location>
        <begin position="1"/>
        <end position="20"/>
    </location>
</feature>
<protein>
    <submittedName>
        <fullName evidence="2">Uncharacterized protein</fullName>
    </submittedName>
</protein>